<comment type="caution">
    <text evidence="1">The sequence shown here is derived from an EMBL/GenBank/DDBJ whole genome shotgun (WGS) entry which is preliminary data.</text>
</comment>
<sequence>ISLRSSYYIFGKVHWDWLKAGRGVLINTWIEYASKICGLKTYQLPFRLKRYQLHHSYKALLNLAKAKQI</sequence>
<organism evidence="1 2">
    <name type="scientific">Molorchus minor</name>
    <dbReference type="NCBI Taxonomy" id="1323400"/>
    <lineage>
        <taxon>Eukaryota</taxon>
        <taxon>Metazoa</taxon>
        <taxon>Ecdysozoa</taxon>
        <taxon>Arthropoda</taxon>
        <taxon>Hexapoda</taxon>
        <taxon>Insecta</taxon>
        <taxon>Pterygota</taxon>
        <taxon>Neoptera</taxon>
        <taxon>Endopterygota</taxon>
        <taxon>Coleoptera</taxon>
        <taxon>Polyphaga</taxon>
        <taxon>Cucujiformia</taxon>
        <taxon>Chrysomeloidea</taxon>
        <taxon>Cerambycidae</taxon>
        <taxon>Lamiinae</taxon>
        <taxon>Monochamini</taxon>
        <taxon>Molorchus</taxon>
    </lineage>
</organism>
<reference evidence="1" key="1">
    <citation type="journal article" date="2023" name="Insect Mol. Biol.">
        <title>Genome sequencing provides insights into the evolution of gene families encoding plant cell wall-degrading enzymes in longhorned beetles.</title>
        <authorList>
            <person name="Shin N.R."/>
            <person name="Okamura Y."/>
            <person name="Kirsch R."/>
            <person name="Pauchet Y."/>
        </authorList>
    </citation>
    <scope>NUCLEOTIDE SEQUENCE</scope>
    <source>
        <strain evidence="1">MMC_N1</strain>
    </source>
</reference>
<proteinExistence type="predicted"/>
<name>A0ABQ9IQ28_9CUCU</name>
<keyword evidence="2" id="KW-1185">Reference proteome</keyword>
<evidence type="ECO:0000313" key="1">
    <source>
        <dbReference type="EMBL" id="KAJ8948469.1"/>
    </source>
</evidence>
<dbReference type="EMBL" id="JAPWTJ010004089">
    <property type="protein sequence ID" value="KAJ8948469.1"/>
    <property type="molecule type" value="Genomic_DNA"/>
</dbReference>
<protein>
    <submittedName>
        <fullName evidence="1">Uncharacterized protein</fullName>
    </submittedName>
</protein>
<accession>A0ABQ9IQ28</accession>
<feature type="non-terminal residue" evidence="1">
    <location>
        <position position="1"/>
    </location>
</feature>
<evidence type="ECO:0000313" key="2">
    <source>
        <dbReference type="Proteomes" id="UP001162164"/>
    </source>
</evidence>
<dbReference type="Proteomes" id="UP001162164">
    <property type="component" value="Unassembled WGS sequence"/>
</dbReference>
<gene>
    <name evidence="1" type="ORF">NQ317_011868</name>
</gene>